<dbReference type="Pfam" id="PF13229">
    <property type="entry name" value="Beta_helix"/>
    <property type="match status" value="1"/>
</dbReference>
<protein>
    <recommendedName>
        <fullName evidence="1">Right handed beta helix domain-containing protein</fullName>
    </recommendedName>
</protein>
<evidence type="ECO:0000259" key="1">
    <source>
        <dbReference type="Pfam" id="PF13229"/>
    </source>
</evidence>
<dbReference type="InterPro" id="IPR011050">
    <property type="entry name" value="Pectin_lyase_fold/virulence"/>
</dbReference>
<name>A0A517MWE6_9BACT</name>
<feature type="domain" description="Right handed beta helix" evidence="1">
    <location>
        <begin position="199"/>
        <end position="377"/>
    </location>
</feature>
<dbReference type="Gene3D" id="2.160.20.10">
    <property type="entry name" value="Single-stranded right-handed beta-helix, Pectin lyase-like"/>
    <property type="match status" value="1"/>
</dbReference>
<proteinExistence type="predicted"/>
<keyword evidence="3" id="KW-1185">Reference proteome</keyword>
<dbReference type="EMBL" id="CP036263">
    <property type="protein sequence ID" value="QDS99205.1"/>
    <property type="molecule type" value="Genomic_DNA"/>
</dbReference>
<evidence type="ECO:0000313" key="2">
    <source>
        <dbReference type="EMBL" id="QDS99205.1"/>
    </source>
</evidence>
<dbReference type="KEGG" id="amob:HG15A2_24970"/>
<organism evidence="2 3">
    <name type="scientific">Adhaeretor mobilis</name>
    <dbReference type="NCBI Taxonomy" id="1930276"/>
    <lineage>
        <taxon>Bacteria</taxon>
        <taxon>Pseudomonadati</taxon>
        <taxon>Planctomycetota</taxon>
        <taxon>Planctomycetia</taxon>
        <taxon>Pirellulales</taxon>
        <taxon>Lacipirellulaceae</taxon>
        <taxon>Adhaeretor</taxon>
    </lineage>
</organism>
<dbReference type="SUPFAM" id="SSF51126">
    <property type="entry name" value="Pectin lyase-like"/>
    <property type="match status" value="2"/>
</dbReference>
<sequence>MKSTRDSIGKSLLPLFLAVLLPLELAAETYHIDSAAGDDLAAGNSIDTAWRTLKKVNATTFMPGDRILFKAGGAWSGQLHPKGSGNLDKPIMIDRYGEGPRPIIAGQGATELPGRAAVYLYNQEYFEIANLEITNYLEGDSGAKCGIYVLAEDFGAVHHIHLRNLFVHDVNGNLKTKYNGGVFLEVVGSKKKTWFDDLLIEGCHIRDVDRTGISNQSEWRFRSLEDDGNWVPNKHVVIRNNIVERAGQNGLIVRCTDSPLIEHNLFKDNGGKGTGNAMFTYNCDNALVQFNESYGTKFAPGQIDGAGFDSDYQCKNSVFQYNYSHDNDHGFILVCCQGRTTDFNDGTVVRYNISQNDGGNVFRISGKVTNTSIYNNVLYQGPKRETRVIWHKEWDDAWPDGTAYFNNIFYNLGSGGYDFGISKDNRFESNIFYGNHPDSEPEDPHKLTSDPLLVAPGEGKVGRDSLAGYQLKKGSPAIDSGQKISDMPPVDFWGNPLHRSRVPDRGAFEYEVEQ</sequence>
<dbReference type="AlphaFoldDB" id="A0A517MWE6"/>
<dbReference type="InterPro" id="IPR059226">
    <property type="entry name" value="Choice_anch_Q_dom"/>
</dbReference>
<dbReference type="InterPro" id="IPR039448">
    <property type="entry name" value="Beta_helix"/>
</dbReference>
<gene>
    <name evidence="2" type="ORF">HG15A2_24970</name>
</gene>
<dbReference type="OrthoDB" id="3333873at2"/>
<dbReference type="RefSeq" id="WP_145060463.1">
    <property type="nucleotide sequence ID" value="NZ_CP036263.1"/>
</dbReference>
<dbReference type="InterPro" id="IPR012334">
    <property type="entry name" value="Pectin_lyas_fold"/>
</dbReference>
<evidence type="ECO:0000313" key="3">
    <source>
        <dbReference type="Proteomes" id="UP000319852"/>
    </source>
</evidence>
<dbReference type="Proteomes" id="UP000319852">
    <property type="component" value="Chromosome"/>
</dbReference>
<accession>A0A517MWE6</accession>
<reference evidence="2 3" key="1">
    <citation type="submission" date="2019-02" db="EMBL/GenBank/DDBJ databases">
        <title>Deep-cultivation of Planctomycetes and their phenomic and genomic characterization uncovers novel biology.</title>
        <authorList>
            <person name="Wiegand S."/>
            <person name="Jogler M."/>
            <person name="Boedeker C."/>
            <person name="Pinto D."/>
            <person name="Vollmers J."/>
            <person name="Rivas-Marin E."/>
            <person name="Kohn T."/>
            <person name="Peeters S.H."/>
            <person name="Heuer A."/>
            <person name="Rast P."/>
            <person name="Oberbeckmann S."/>
            <person name="Bunk B."/>
            <person name="Jeske O."/>
            <person name="Meyerdierks A."/>
            <person name="Storesund J.E."/>
            <person name="Kallscheuer N."/>
            <person name="Luecker S."/>
            <person name="Lage O.M."/>
            <person name="Pohl T."/>
            <person name="Merkel B.J."/>
            <person name="Hornburger P."/>
            <person name="Mueller R.-W."/>
            <person name="Bruemmer F."/>
            <person name="Labrenz M."/>
            <person name="Spormann A.M."/>
            <person name="Op den Camp H."/>
            <person name="Overmann J."/>
            <person name="Amann R."/>
            <person name="Jetten M.S.M."/>
            <person name="Mascher T."/>
            <person name="Medema M.H."/>
            <person name="Devos D.P."/>
            <person name="Kaster A.-K."/>
            <person name="Ovreas L."/>
            <person name="Rohde M."/>
            <person name="Galperin M.Y."/>
            <person name="Jogler C."/>
        </authorList>
    </citation>
    <scope>NUCLEOTIDE SEQUENCE [LARGE SCALE GENOMIC DNA]</scope>
    <source>
        <strain evidence="2 3">HG15A2</strain>
    </source>
</reference>
<dbReference type="NCBIfam" id="NF041518">
    <property type="entry name" value="choice_anch_Q"/>
    <property type="match status" value="1"/>
</dbReference>